<sequence length="170" mass="18400">MMAKDLIEEIPPMARWRFATRAAALIPALYSCALTGEGGGSPGEREQMIWYAIGREVKDIASTFGLPVDTAEEIAETLRIGAMVLFGPEFRVAVLPSSGETATVVMKGCPFTGTLREAGCDLFAGASWCMPFAISAVEHLNGAFTLRFVRARCMGDGQCEMVVRKREEGE</sequence>
<dbReference type="Proteomes" id="UP000885648">
    <property type="component" value="Unassembled WGS sequence"/>
</dbReference>
<organism evidence="1">
    <name type="scientific">Methanofollis liminatans</name>
    <dbReference type="NCBI Taxonomy" id="2201"/>
    <lineage>
        <taxon>Archaea</taxon>
        <taxon>Methanobacteriati</taxon>
        <taxon>Methanobacteriota</taxon>
        <taxon>Stenosarchaea group</taxon>
        <taxon>Methanomicrobia</taxon>
        <taxon>Methanomicrobiales</taxon>
        <taxon>Methanomicrobiaceae</taxon>
        <taxon>Methanofollis</taxon>
    </lineage>
</organism>
<protein>
    <recommendedName>
        <fullName evidence="2">L-2-amino-thiazoline-4-carboxylic acid hydrolase</fullName>
    </recommendedName>
</protein>
<dbReference type="AlphaFoldDB" id="A0A831LQQ5"/>
<evidence type="ECO:0000313" key="1">
    <source>
        <dbReference type="EMBL" id="HDS62771.1"/>
    </source>
</evidence>
<gene>
    <name evidence="1" type="ORF">ENN52_01295</name>
</gene>
<comment type="caution">
    <text evidence="1">The sequence shown here is derived from an EMBL/GenBank/DDBJ whole genome shotgun (WGS) entry which is preliminary data.</text>
</comment>
<evidence type="ECO:0008006" key="2">
    <source>
        <dbReference type="Google" id="ProtNLM"/>
    </source>
</evidence>
<dbReference type="PROSITE" id="PS51257">
    <property type="entry name" value="PROKAR_LIPOPROTEIN"/>
    <property type="match status" value="1"/>
</dbReference>
<accession>A0A831LQQ5</accession>
<dbReference type="EMBL" id="DSBY01000059">
    <property type="protein sequence ID" value="HDS62771.1"/>
    <property type="molecule type" value="Genomic_DNA"/>
</dbReference>
<proteinExistence type="predicted"/>
<reference evidence="1" key="1">
    <citation type="journal article" date="2020" name="mSystems">
        <title>Genome- and Community-Level Interaction Insights into Carbon Utilization and Element Cycling Functions of Hydrothermarchaeota in Hydrothermal Sediment.</title>
        <authorList>
            <person name="Zhou Z."/>
            <person name="Liu Y."/>
            <person name="Xu W."/>
            <person name="Pan J."/>
            <person name="Luo Z.H."/>
            <person name="Li M."/>
        </authorList>
    </citation>
    <scope>NUCLEOTIDE SEQUENCE</scope>
    <source>
        <strain evidence="1">SpSt-1183</strain>
    </source>
</reference>
<name>A0A831LQQ5_9EURY</name>